<evidence type="ECO:0000313" key="9">
    <source>
        <dbReference type="EMBL" id="KAK7904228.1"/>
    </source>
</evidence>
<name>A0AAW0NMM4_9GOBI</name>
<gene>
    <name evidence="9" type="ORF">WMY93_016835</name>
</gene>
<evidence type="ECO:0000256" key="7">
    <source>
        <dbReference type="ARBA" id="ARBA00023328"/>
    </source>
</evidence>
<keyword evidence="10" id="KW-1185">Reference proteome</keyword>
<evidence type="ECO:0000313" key="10">
    <source>
        <dbReference type="Proteomes" id="UP001460270"/>
    </source>
</evidence>
<sequence>MTLRVAAYSKINDTENGDRIFERSLSCLSFLEARARQKKIGAQPQSRTQELKAKVEKLKKQRDRLRAEIDVNQNLQKLRSTMEGNEELEMADDSENAKLLMLMAKHTQLKDALLAHHLMGGYDVIKTNQDKSLCFSLATAYQGNILETYNIEICLSKPLRILRHNIPPFIPVEALAEEENMQKNVRGFLDALSLHLNGFAARKQQLKLVKERHASVEVLESNALCSHLVLMFTKPKEKTALLCSLEYSDHTRSLPTHVKIQCEEQDLSGSAQWQKNTQLLQDTPLHQALESMRKTGQIL</sequence>
<comment type="subcellular location">
    <subcellularLocation>
        <location evidence="2">Chromosome</location>
        <location evidence="2">Centromere</location>
    </subcellularLocation>
    <subcellularLocation>
        <location evidence="1">Nucleus</location>
    </subcellularLocation>
</comment>
<evidence type="ECO:0000256" key="6">
    <source>
        <dbReference type="ARBA" id="ARBA00023242"/>
    </source>
</evidence>
<dbReference type="GO" id="GO:0005634">
    <property type="term" value="C:nucleus"/>
    <property type="evidence" value="ECO:0007669"/>
    <property type="project" value="UniProtKB-SubCell"/>
</dbReference>
<evidence type="ECO:0000256" key="8">
    <source>
        <dbReference type="SAM" id="Coils"/>
    </source>
</evidence>
<organism evidence="9 10">
    <name type="scientific">Mugilogobius chulae</name>
    <name type="common">yellowstripe goby</name>
    <dbReference type="NCBI Taxonomy" id="88201"/>
    <lineage>
        <taxon>Eukaryota</taxon>
        <taxon>Metazoa</taxon>
        <taxon>Chordata</taxon>
        <taxon>Craniata</taxon>
        <taxon>Vertebrata</taxon>
        <taxon>Euteleostomi</taxon>
        <taxon>Actinopterygii</taxon>
        <taxon>Neopterygii</taxon>
        <taxon>Teleostei</taxon>
        <taxon>Neoteleostei</taxon>
        <taxon>Acanthomorphata</taxon>
        <taxon>Gobiaria</taxon>
        <taxon>Gobiiformes</taxon>
        <taxon>Gobioidei</taxon>
        <taxon>Gobiidae</taxon>
        <taxon>Gobionellinae</taxon>
        <taxon>Mugilogobius</taxon>
    </lineage>
</organism>
<evidence type="ECO:0000256" key="3">
    <source>
        <dbReference type="ARBA" id="ARBA00007321"/>
    </source>
</evidence>
<dbReference type="PANTHER" id="PTHR14582:SF1">
    <property type="entry name" value="CENTROMERE PROTEIN O"/>
    <property type="match status" value="1"/>
</dbReference>
<dbReference type="Proteomes" id="UP001460270">
    <property type="component" value="Unassembled WGS sequence"/>
</dbReference>
<dbReference type="AlphaFoldDB" id="A0AAW0NMM4"/>
<reference evidence="10" key="1">
    <citation type="submission" date="2024-04" db="EMBL/GenBank/DDBJ databases">
        <title>Salinicola lusitanus LLJ914,a marine bacterium isolated from the Okinawa Trough.</title>
        <authorList>
            <person name="Li J."/>
        </authorList>
    </citation>
    <scope>NUCLEOTIDE SEQUENCE [LARGE SCALE GENOMIC DNA]</scope>
</reference>
<evidence type="ECO:0000256" key="5">
    <source>
        <dbReference type="ARBA" id="ARBA00022454"/>
    </source>
</evidence>
<dbReference type="InterPro" id="IPR018464">
    <property type="entry name" value="CENP-O"/>
</dbReference>
<dbReference type="CDD" id="cd23835">
    <property type="entry name" value="DRWD-N_CENP-O"/>
    <property type="match status" value="1"/>
</dbReference>
<dbReference type="CDD" id="cd23836">
    <property type="entry name" value="DRWD-C_CENP-O"/>
    <property type="match status" value="1"/>
</dbReference>
<dbReference type="PANTHER" id="PTHR14582">
    <property type="entry name" value="INNER KINETOCHORE SUBUNIT MAL2"/>
    <property type="match status" value="1"/>
</dbReference>
<keyword evidence="6" id="KW-0539">Nucleus</keyword>
<keyword evidence="7" id="KW-0137">Centromere</keyword>
<comment type="caution">
    <text evidence="9">The sequence shown here is derived from an EMBL/GenBank/DDBJ whole genome shotgun (WGS) entry which is preliminary data.</text>
</comment>
<proteinExistence type="inferred from homology"/>
<accession>A0AAW0NMM4</accession>
<dbReference type="EMBL" id="JBBPFD010000012">
    <property type="protein sequence ID" value="KAK7904228.1"/>
    <property type="molecule type" value="Genomic_DNA"/>
</dbReference>
<dbReference type="GO" id="GO:0031511">
    <property type="term" value="C:Mis6-Sim4 complex"/>
    <property type="evidence" value="ECO:0007669"/>
    <property type="project" value="TreeGrafter"/>
</dbReference>
<protein>
    <recommendedName>
        <fullName evidence="4">Centromere protein O</fullName>
    </recommendedName>
</protein>
<evidence type="ECO:0000256" key="1">
    <source>
        <dbReference type="ARBA" id="ARBA00004123"/>
    </source>
</evidence>
<comment type="similarity">
    <text evidence="3">Belongs to the CENP-O/MCM21 family.</text>
</comment>
<keyword evidence="8" id="KW-0175">Coiled coil</keyword>
<evidence type="ECO:0000256" key="4">
    <source>
        <dbReference type="ARBA" id="ARBA00016395"/>
    </source>
</evidence>
<evidence type="ECO:0000256" key="2">
    <source>
        <dbReference type="ARBA" id="ARBA00004584"/>
    </source>
</evidence>
<feature type="coiled-coil region" evidence="8">
    <location>
        <begin position="48"/>
        <end position="75"/>
    </location>
</feature>
<keyword evidence="5" id="KW-0158">Chromosome</keyword>